<evidence type="ECO:0000256" key="1">
    <source>
        <dbReference type="ARBA" id="ARBA00000085"/>
    </source>
</evidence>
<dbReference type="EMBL" id="JACIJO010000002">
    <property type="protein sequence ID" value="MBB6326681.1"/>
    <property type="molecule type" value="Genomic_DNA"/>
</dbReference>
<accession>A0A841MXE5</accession>
<dbReference type="AlphaFoldDB" id="A0A841MXE5"/>
<comment type="caution">
    <text evidence="3">The sequence shown here is derived from an EMBL/GenBank/DDBJ whole genome shotgun (WGS) entry which is preliminary data.</text>
</comment>
<comment type="catalytic activity">
    <reaction evidence="1">
        <text>ATP + protein L-histidine = ADP + protein N-phospho-L-histidine.</text>
        <dbReference type="EC" id="2.7.13.3"/>
    </reaction>
</comment>
<proteinExistence type="predicted"/>
<protein>
    <recommendedName>
        <fullName evidence="2">histidine kinase</fullName>
        <ecNumber evidence="2">2.7.13.3</ecNumber>
    </recommendedName>
</protein>
<dbReference type="Proteomes" id="UP000588604">
    <property type="component" value="Unassembled WGS sequence"/>
</dbReference>
<dbReference type="InterPro" id="IPR003661">
    <property type="entry name" value="HisK_dim/P_dom"/>
</dbReference>
<dbReference type="GO" id="GO:0000155">
    <property type="term" value="F:phosphorelay sensor kinase activity"/>
    <property type="evidence" value="ECO:0007669"/>
    <property type="project" value="InterPro"/>
</dbReference>
<organism evidence="3 4">
    <name type="scientific">Algoriphagus iocasae</name>
    <dbReference type="NCBI Taxonomy" id="1836499"/>
    <lineage>
        <taxon>Bacteria</taxon>
        <taxon>Pseudomonadati</taxon>
        <taxon>Bacteroidota</taxon>
        <taxon>Cytophagia</taxon>
        <taxon>Cytophagales</taxon>
        <taxon>Cyclobacteriaceae</taxon>
        <taxon>Algoriphagus</taxon>
    </lineage>
</organism>
<reference evidence="3 4" key="1">
    <citation type="submission" date="2020-08" db="EMBL/GenBank/DDBJ databases">
        <title>Genomic Encyclopedia of Type Strains, Phase IV (KMG-IV): sequencing the most valuable type-strain genomes for metagenomic binning, comparative biology and taxonomic classification.</title>
        <authorList>
            <person name="Goeker M."/>
        </authorList>
    </citation>
    <scope>NUCLEOTIDE SEQUENCE [LARGE SCALE GENOMIC DNA]</scope>
    <source>
        <strain evidence="3 4">DSM 102044</strain>
    </source>
</reference>
<sequence>MAMQYSSELNIILAKVFEELKNLELQMERAVIWIYYPENRSVRWWAANPEAESGTDSFLITNQNHPVYLEYWKLWEERRTKYLYILEGDNMVSWCDVLFYEMELGRLPKEVQAAMREPERVYLYNTFNDFGVLFISCLEPLSDEKFTILERFGKVFDQSYTRFKDIKQAEIREKEAIRQSALDRVRAEIASMRNTEDLQRITPLIWRELLTLGVPFFRCGLMIVDDKEQKVRFYLSTPDGSPLAALHLDFESNDISSNGVKHWRKQQPYIAHWNREEFLAFTKTMVAQQQIQNATTYQGGEEPPELLTLQFIPFPQGMLYVGSAEDLSPAQIDLVQNLADAFSVAYARYEDFKQLEDAKSQIEHTLTELKSTQAQLIQSEKMASLGELTAGIAHEIQNPLNFVNNFSEVSDELVDEMYEEIEKGDMEEVKFIASDLKDNLAKINLHGKRADANVKGMLEHSRANKGEKAPTD</sequence>
<dbReference type="CDD" id="cd00082">
    <property type="entry name" value="HisKA"/>
    <property type="match status" value="1"/>
</dbReference>
<name>A0A841MXE5_9BACT</name>
<evidence type="ECO:0000313" key="4">
    <source>
        <dbReference type="Proteomes" id="UP000588604"/>
    </source>
</evidence>
<evidence type="ECO:0000256" key="2">
    <source>
        <dbReference type="ARBA" id="ARBA00012438"/>
    </source>
</evidence>
<dbReference type="RefSeq" id="WP_317168188.1">
    <property type="nucleotide sequence ID" value="NZ_JACIJO010000002.1"/>
</dbReference>
<dbReference type="EC" id="2.7.13.3" evidence="2"/>
<keyword evidence="4" id="KW-1185">Reference proteome</keyword>
<dbReference type="PANTHER" id="PTHR43065">
    <property type="entry name" value="SENSOR HISTIDINE KINASE"/>
    <property type="match status" value="1"/>
</dbReference>
<dbReference type="InterPro" id="IPR036097">
    <property type="entry name" value="HisK_dim/P_sf"/>
</dbReference>
<dbReference type="Gene3D" id="1.10.287.130">
    <property type="match status" value="1"/>
</dbReference>
<gene>
    <name evidence="3" type="ORF">FHS59_002309</name>
</gene>
<evidence type="ECO:0000313" key="3">
    <source>
        <dbReference type="EMBL" id="MBB6326681.1"/>
    </source>
</evidence>
<dbReference type="SUPFAM" id="SSF47384">
    <property type="entry name" value="Homodimeric domain of signal transducing histidine kinase"/>
    <property type="match status" value="1"/>
</dbReference>
<dbReference type="PANTHER" id="PTHR43065:SF42">
    <property type="entry name" value="TWO-COMPONENT SENSOR PPRA"/>
    <property type="match status" value="1"/>
</dbReference>